<feature type="transmembrane region" description="Helical" evidence="1">
    <location>
        <begin position="104"/>
        <end position="137"/>
    </location>
</feature>
<feature type="transmembrane region" description="Helical" evidence="1">
    <location>
        <begin position="180"/>
        <end position="200"/>
    </location>
</feature>
<gene>
    <name evidence="2" type="ORF">A2818_01510</name>
</gene>
<name>A0A1F6V1N1_9BACT</name>
<dbReference type="Proteomes" id="UP000177602">
    <property type="component" value="Unassembled WGS sequence"/>
</dbReference>
<organism evidence="2 3">
    <name type="scientific">Candidatus Nomurabacteria bacterium RIFCSPHIGHO2_01_FULL_40_12</name>
    <dbReference type="NCBI Taxonomy" id="1801737"/>
    <lineage>
        <taxon>Bacteria</taxon>
        <taxon>Candidatus Nomuraibacteriota</taxon>
    </lineage>
</organism>
<accession>A0A1F6V1N1</accession>
<sequence length="316" mass="34695">MLAAVLASVFMAVVMCNDRIFLSAGDEPVLSDPMQLLVVSSFLPAFSLVWALSGGLPSIPTIYVLGAFLAGTLWTISNAAFFAATKITTDFDEVATWDASSPGFIALIGIPFGITLIPRYWVGIAIMAGSLLALRYAFKGRAQVENKTLYYGLLVLHVGALTGTMFGFDFLLKWLGEGHYSSLYVSYLGGQAVGFLALLWPSVRRNFVADAPKIRRFWPALVLGEVSYVISLTMMTWAMKGYPGAVVMALQGTYPLIIMGFGELIRRIEFFRRFGDMQVAFPPQEGERWKKLTILIANVFAHGLLTPQTTPKLRHG</sequence>
<evidence type="ECO:0000313" key="3">
    <source>
        <dbReference type="Proteomes" id="UP000177602"/>
    </source>
</evidence>
<evidence type="ECO:0000313" key="2">
    <source>
        <dbReference type="EMBL" id="OGI63366.1"/>
    </source>
</evidence>
<feature type="transmembrane region" description="Helical" evidence="1">
    <location>
        <begin position="220"/>
        <end position="239"/>
    </location>
</feature>
<reference evidence="2 3" key="1">
    <citation type="journal article" date="2016" name="Nat. Commun.">
        <title>Thousands of microbial genomes shed light on interconnected biogeochemical processes in an aquifer system.</title>
        <authorList>
            <person name="Anantharaman K."/>
            <person name="Brown C.T."/>
            <person name="Hug L.A."/>
            <person name="Sharon I."/>
            <person name="Castelle C.J."/>
            <person name="Probst A.J."/>
            <person name="Thomas B.C."/>
            <person name="Singh A."/>
            <person name="Wilkins M.J."/>
            <person name="Karaoz U."/>
            <person name="Brodie E.L."/>
            <person name="Williams K.H."/>
            <person name="Hubbard S.S."/>
            <person name="Banfield J.F."/>
        </authorList>
    </citation>
    <scope>NUCLEOTIDE SEQUENCE [LARGE SCALE GENOMIC DNA]</scope>
</reference>
<feature type="transmembrane region" description="Helical" evidence="1">
    <location>
        <begin position="35"/>
        <end position="55"/>
    </location>
</feature>
<protein>
    <submittedName>
        <fullName evidence="2">Uncharacterized protein</fullName>
    </submittedName>
</protein>
<keyword evidence="1" id="KW-0812">Transmembrane</keyword>
<keyword evidence="1" id="KW-1133">Transmembrane helix</keyword>
<feature type="transmembrane region" description="Helical" evidence="1">
    <location>
        <begin position="245"/>
        <end position="265"/>
    </location>
</feature>
<feature type="transmembrane region" description="Helical" evidence="1">
    <location>
        <begin position="62"/>
        <end position="84"/>
    </location>
</feature>
<keyword evidence="1" id="KW-0472">Membrane</keyword>
<evidence type="ECO:0000256" key="1">
    <source>
        <dbReference type="SAM" id="Phobius"/>
    </source>
</evidence>
<dbReference type="AlphaFoldDB" id="A0A1F6V1N1"/>
<proteinExistence type="predicted"/>
<comment type="caution">
    <text evidence="2">The sequence shown here is derived from an EMBL/GenBank/DDBJ whole genome shotgun (WGS) entry which is preliminary data.</text>
</comment>
<feature type="transmembrane region" description="Helical" evidence="1">
    <location>
        <begin position="149"/>
        <end position="168"/>
    </location>
</feature>
<dbReference type="EMBL" id="MFTN01000006">
    <property type="protein sequence ID" value="OGI63366.1"/>
    <property type="molecule type" value="Genomic_DNA"/>
</dbReference>